<dbReference type="EMBL" id="JARWBG010000029">
    <property type="protein sequence ID" value="MDH2391613.1"/>
    <property type="molecule type" value="Genomic_DNA"/>
</dbReference>
<protein>
    <submittedName>
        <fullName evidence="2">Uncharacterized protein</fullName>
    </submittedName>
</protein>
<evidence type="ECO:0000313" key="2">
    <source>
        <dbReference type="EMBL" id="MDH2391613.1"/>
    </source>
</evidence>
<accession>A0ABT6HSC9</accession>
<organism evidence="2 3">
    <name type="scientific">Streptomyces chengmaiensis</name>
    <dbReference type="NCBI Taxonomy" id="3040919"/>
    <lineage>
        <taxon>Bacteria</taxon>
        <taxon>Bacillati</taxon>
        <taxon>Actinomycetota</taxon>
        <taxon>Actinomycetes</taxon>
        <taxon>Kitasatosporales</taxon>
        <taxon>Streptomycetaceae</taxon>
        <taxon>Streptomyces</taxon>
    </lineage>
</organism>
<dbReference type="RefSeq" id="WP_279930517.1">
    <property type="nucleotide sequence ID" value="NZ_JARWBG010000029.1"/>
</dbReference>
<sequence length="77" mass="8678">MTASADSGLTLDDVLDLSTALDLVDAKIELLSEYKLEYPQDYAPDDIRSMNDEVEQLQQLRTRLMDVQARREAESSA</sequence>
<name>A0ABT6HSC9_9ACTN</name>
<feature type="coiled-coil region" evidence="1">
    <location>
        <begin position="47"/>
        <end position="77"/>
    </location>
</feature>
<reference evidence="2 3" key="1">
    <citation type="submission" date="2023-04" db="EMBL/GenBank/DDBJ databases">
        <title>Streptomyces chengmaiensis sp. nov. isolated from the stem of mangrove plant in Hainan.</title>
        <authorList>
            <person name="Huang X."/>
            <person name="Zhou S."/>
            <person name="Chu X."/>
            <person name="Xie Y."/>
            <person name="Lin Y."/>
        </authorList>
    </citation>
    <scope>NUCLEOTIDE SEQUENCE [LARGE SCALE GENOMIC DNA]</scope>
    <source>
        <strain evidence="2 3">HNM0663</strain>
    </source>
</reference>
<keyword evidence="3" id="KW-1185">Reference proteome</keyword>
<comment type="caution">
    <text evidence="2">The sequence shown here is derived from an EMBL/GenBank/DDBJ whole genome shotgun (WGS) entry which is preliminary data.</text>
</comment>
<gene>
    <name evidence="2" type="ORF">QCN29_23100</name>
</gene>
<dbReference type="Proteomes" id="UP001223144">
    <property type="component" value="Unassembled WGS sequence"/>
</dbReference>
<keyword evidence="1" id="KW-0175">Coiled coil</keyword>
<evidence type="ECO:0000256" key="1">
    <source>
        <dbReference type="SAM" id="Coils"/>
    </source>
</evidence>
<proteinExistence type="predicted"/>
<evidence type="ECO:0000313" key="3">
    <source>
        <dbReference type="Proteomes" id="UP001223144"/>
    </source>
</evidence>